<dbReference type="Gene3D" id="1.10.10.10">
    <property type="entry name" value="Winged helix-like DNA-binding domain superfamily/Winged helix DNA-binding domain"/>
    <property type="match status" value="1"/>
</dbReference>
<dbReference type="RefSeq" id="WP_263342193.1">
    <property type="nucleotide sequence ID" value="NZ_JAGSYH010000010.1"/>
</dbReference>
<dbReference type="InterPro" id="IPR017799">
    <property type="entry name" value="Tscrpt_reg_PadR_acidobac-type"/>
</dbReference>
<evidence type="ECO:0000259" key="1">
    <source>
        <dbReference type="Pfam" id="PF03551"/>
    </source>
</evidence>
<dbReference type="InterPro" id="IPR036388">
    <property type="entry name" value="WH-like_DNA-bd_sf"/>
</dbReference>
<proteinExistence type="predicted"/>
<feature type="domain" description="Transcription regulator PadR N-terminal" evidence="1">
    <location>
        <begin position="21"/>
        <end position="93"/>
    </location>
</feature>
<keyword evidence="3" id="KW-1185">Reference proteome</keyword>
<organism evidence="2 3">
    <name type="scientific">Acidicapsa dinghuensis</name>
    <dbReference type="NCBI Taxonomy" id="2218256"/>
    <lineage>
        <taxon>Bacteria</taxon>
        <taxon>Pseudomonadati</taxon>
        <taxon>Acidobacteriota</taxon>
        <taxon>Terriglobia</taxon>
        <taxon>Terriglobales</taxon>
        <taxon>Acidobacteriaceae</taxon>
        <taxon>Acidicapsa</taxon>
    </lineage>
</organism>
<evidence type="ECO:0000313" key="2">
    <source>
        <dbReference type="EMBL" id="MFC5863844.1"/>
    </source>
</evidence>
<dbReference type="NCBIfam" id="TIGR03433">
    <property type="entry name" value="padR_acidobact"/>
    <property type="match status" value="1"/>
</dbReference>
<dbReference type="InterPro" id="IPR036390">
    <property type="entry name" value="WH_DNA-bd_sf"/>
</dbReference>
<sequence length="119" mass="13502">MSTRAPKEELELLQGTLDLLILQTLAFGRAHGHAIARTIERRSEEVLQVGHGSLYPALQRLLKLGLIQAEDGISENNRKARFYRLTAKGRKRLYVETSRWEKLSNAIARILSPLPEEGR</sequence>
<dbReference type="PANTHER" id="PTHR33169">
    <property type="entry name" value="PADR-FAMILY TRANSCRIPTIONAL REGULATOR"/>
    <property type="match status" value="1"/>
</dbReference>
<dbReference type="PANTHER" id="PTHR33169:SF14">
    <property type="entry name" value="TRANSCRIPTIONAL REGULATOR RV3488"/>
    <property type="match status" value="1"/>
</dbReference>
<dbReference type="InterPro" id="IPR005149">
    <property type="entry name" value="Tscrpt_reg_PadR_N"/>
</dbReference>
<comment type="caution">
    <text evidence="2">The sequence shown here is derived from an EMBL/GenBank/DDBJ whole genome shotgun (WGS) entry which is preliminary data.</text>
</comment>
<protein>
    <submittedName>
        <fullName evidence="2">PadR family transcriptional regulator</fullName>
    </submittedName>
</protein>
<dbReference type="Pfam" id="PF03551">
    <property type="entry name" value="PadR"/>
    <property type="match status" value="1"/>
</dbReference>
<name>A0ABW1EIM9_9BACT</name>
<dbReference type="EMBL" id="JBHSPH010000007">
    <property type="protein sequence ID" value="MFC5863844.1"/>
    <property type="molecule type" value="Genomic_DNA"/>
</dbReference>
<gene>
    <name evidence="2" type="ORF">ACFPT7_16165</name>
</gene>
<dbReference type="SUPFAM" id="SSF46785">
    <property type="entry name" value="Winged helix' DNA-binding domain"/>
    <property type="match status" value="1"/>
</dbReference>
<dbReference type="InterPro" id="IPR052509">
    <property type="entry name" value="Metal_resp_DNA-bind_regulator"/>
</dbReference>
<accession>A0ABW1EIM9</accession>
<reference evidence="3" key="1">
    <citation type="journal article" date="2019" name="Int. J. Syst. Evol. Microbiol.">
        <title>The Global Catalogue of Microorganisms (GCM) 10K type strain sequencing project: providing services to taxonomists for standard genome sequencing and annotation.</title>
        <authorList>
            <consortium name="The Broad Institute Genomics Platform"/>
            <consortium name="The Broad Institute Genome Sequencing Center for Infectious Disease"/>
            <person name="Wu L."/>
            <person name="Ma J."/>
        </authorList>
    </citation>
    <scope>NUCLEOTIDE SEQUENCE [LARGE SCALE GENOMIC DNA]</scope>
    <source>
        <strain evidence="3">JCM 4087</strain>
    </source>
</reference>
<evidence type="ECO:0000313" key="3">
    <source>
        <dbReference type="Proteomes" id="UP001596091"/>
    </source>
</evidence>
<dbReference type="Proteomes" id="UP001596091">
    <property type="component" value="Unassembled WGS sequence"/>
</dbReference>